<keyword evidence="1" id="KW-0175">Coiled coil</keyword>
<evidence type="ECO:0000256" key="1">
    <source>
        <dbReference type="SAM" id="Coils"/>
    </source>
</evidence>
<proteinExistence type="predicted"/>
<sequence length="128" mass="15349">IGDSSLVTLFDELKTLRNDLCRFERDLEELESNKISEEKMNERLKPEIDKHEERQQLKIELDILQFKRMVCHYSVLQDSVKKKEAERKQLNLEVLKMEETSNKLKDEKRRYSSELSNYLTKVNELVCI</sequence>
<name>A0A4Y2X3P9_ARAVE</name>
<evidence type="ECO:0000313" key="3">
    <source>
        <dbReference type="Proteomes" id="UP000499080"/>
    </source>
</evidence>
<evidence type="ECO:0000313" key="2">
    <source>
        <dbReference type="EMBL" id="GBO44325.1"/>
    </source>
</evidence>
<organism evidence="2 3">
    <name type="scientific">Araneus ventricosus</name>
    <name type="common">Orbweaver spider</name>
    <name type="synonym">Epeira ventricosa</name>
    <dbReference type="NCBI Taxonomy" id="182803"/>
    <lineage>
        <taxon>Eukaryota</taxon>
        <taxon>Metazoa</taxon>
        <taxon>Ecdysozoa</taxon>
        <taxon>Arthropoda</taxon>
        <taxon>Chelicerata</taxon>
        <taxon>Arachnida</taxon>
        <taxon>Araneae</taxon>
        <taxon>Araneomorphae</taxon>
        <taxon>Entelegynae</taxon>
        <taxon>Araneoidea</taxon>
        <taxon>Araneidae</taxon>
        <taxon>Araneus</taxon>
    </lineage>
</organism>
<dbReference type="EMBL" id="BGPR01071002">
    <property type="protein sequence ID" value="GBO44325.1"/>
    <property type="molecule type" value="Genomic_DNA"/>
</dbReference>
<gene>
    <name evidence="2" type="ORF">AVEN_84045_1</name>
</gene>
<keyword evidence="3" id="KW-1185">Reference proteome</keyword>
<comment type="caution">
    <text evidence="2">The sequence shown here is derived from an EMBL/GenBank/DDBJ whole genome shotgun (WGS) entry which is preliminary data.</text>
</comment>
<feature type="coiled-coil region" evidence="1">
    <location>
        <begin position="73"/>
        <end position="114"/>
    </location>
</feature>
<dbReference type="Proteomes" id="UP000499080">
    <property type="component" value="Unassembled WGS sequence"/>
</dbReference>
<dbReference type="AlphaFoldDB" id="A0A4Y2X3P9"/>
<dbReference type="OrthoDB" id="6435396at2759"/>
<feature type="non-terminal residue" evidence="2">
    <location>
        <position position="1"/>
    </location>
</feature>
<reference evidence="2 3" key="1">
    <citation type="journal article" date="2019" name="Sci. Rep.">
        <title>Orb-weaving spider Araneus ventricosus genome elucidates the spidroin gene catalogue.</title>
        <authorList>
            <person name="Kono N."/>
            <person name="Nakamura H."/>
            <person name="Ohtoshi R."/>
            <person name="Moran D.A.P."/>
            <person name="Shinohara A."/>
            <person name="Yoshida Y."/>
            <person name="Fujiwara M."/>
            <person name="Mori M."/>
            <person name="Tomita M."/>
            <person name="Arakawa K."/>
        </authorList>
    </citation>
    <scope>NUCLEOTIDE SEQUENCE [LARGE SCALE GENOMIC DNA]</scope>
</reference>
<protein>
    <submittedName>
        <fullName evidence="2">Uncharacterized protein</fullName>
    </submittedName>
</protein>
<accession>A0A4Y2X3P9</accession>